<dbReference type="GeneID" id="25570297"/>
<dbReference type="PANTHER" id="PTHR44329">
    <property type="entry name" value="SERINE/THREONINE-PROTEIN KINASE TNNI3K-RELATED"/>
    <property type="match status" value="1"/>
</dbReference>
<dbReference type="InterPro" id="IPR051681">
    <property type="entry name" value="Ser/Thr_Kinases-Pseudokinases"/>
</dbReference>
<dbReference type="eggNOG" id="KOG0192">
    <property type="taxonomic scope" value="Eukaryota"/>
</dbReference>
<dbReference type="GO" id="GO:0004674">
    <property type="term" value="F:protein serine/threonine kinase activity"/>
    <property type="evidence" value="ECO:0007669"/>
    <property type="project" value="TreeGrafter"/>
</dbReference>
<evidence type="ECO:0000313" key="4">
    <source>
        <dbReference type="Proteomes" id="UP000054408"/>
    </source>
</evidence>
<dbReference type="SUPFAM" id="SSF51735">
    <property type="entry name" value="NAD(P)-binding Rossmann-fold domains"/>
    <property type="match status" value="1"/>
</dbReference>
<dbReference type="Proteomes" id="UP000054408">
    <property type="component" value="Unassembled WGS sequence"/>
</dbReference>
<dbReference type="CDD" id="cd09080">
    <property type="entry name" value="TDP2"/>
    <property type="match status" value="1"/>
</dbReference>
<feature type="domain" description="Protein kinase" evidence="2">
    <location>
        <begin position="303"/>
        <end position="547"/>
    </location>
</feature>
<dbReference type="EMBL" id="GL349495">
    <property type="protein sequence ID" value="KNC55135.1"/>
    <property type="molecule type" value="Genomic_DNA"/>
</dbReference>
<organism evidence="3 4">
    <name type="scientific">Thecamonas trahens ATCC 50062</name>
    <dbReference type="NCBI Taxonomy" id="461836"/>
    <lineage>
        <taxon>Eukaryota</taxon>
        <taxon>Apusozoa</taxon>
        <taxon>Apusomonadida</taxon>
        <taxon>Apusomonadidae</taxon>
        <taxon>Thecamonas</taxon>
    </lineage>
</organism>
<dbReference type="Gene3D" id="3.40.50.720">
    <property type="entry name" value="NAD(P)-binding Rossmann-like Domain"/>
    <property type="match status" value="1"/>
</dbReference>
<dbReference type="Pfam" id="PF00069">
    <property type="entry name" value="Pkinase"/>
    <property type="match status" value="1"/>
</dbReference>
<dbReference type="GO" id="GO:0070403">
    <property type="term" value="F:NAD+ binding"/>
    <property type="evidence" value="ECO:0007669"/>
    <property type="project" value="InterPro"/>
</dbReference>
<dbReference type="PROSITE" id="PS50011">
    <property type="entry name" value="PROTEIN_KINASE_DOM"/>
    <property type="match status" value="1"/>
</dbReference>
<dbReference type="InterPro" id="IPR008271">
    <property type="entry name" value="Ser/Thr_kinase_AS"/>
</dbReference>
<dbReference type="RefSeq" id="XP_013753322.1">
    <property type="nucleotide sequence ID" value="XM_013897868.1"/>
</dbReference>
<dbReference type="InterPro" id="IPR036291">
    <property type="entry name" value="NAD(P)-bd_dom_sf"/>
</dbReference>
<evidence type="ECO:0000256" key="1">
    <source>
        <dbReference type="SAM" id="MobiDB-lite"/>
    </source>
</evidence>
<dbReference type="SUPFAM" id="SSF56112">
    <property type="entry name" value="Protein kinase-like (PK-like)"/>
    <property type="match status" value="1"/>
</dbReference>
<dbReference type="Gene3D" id="1.10.510.10">
    <property type="entry name" value="Transferase(Phosphotransferase) domain 1"/>
    <property type="match status" value="1"/>
</dbReference>
<name>A0A0L0DS88_THETB</name>
<keyword evidence="4" id="KW-1185">Reference proteome</keyword>
<dbReference type="PROSITE" id="PS00108">
    <property type="entry name" value="PROTEIN_KINASE_ST"/>
    <property type="match status" value="1"/>
</dbReference>
<dbReference type="InterPro" id="IPR011009">
    <property type="entry name" value="Kinase-like_dom_sf"/>
</dbReference>
<reference evidence="3 4" key="1">
    <citation type="submission" date="2010-05" db="EMBL/GenBank/DDBJ databases">
        <title>The Genome Sequence of Thecamonas trahens ATCC 50062.</title>
        <authorList>
            <consortium name="The Broad Institute Genome Sequencing Platform"/>
            <person name="Russ C."/>
            <person name="Cuomo C."/>
            <person name="Shea T."/>
            <person name="Young S.K."/>
            <person name="Zeng Q."/>
            <person name="Koehrsen M."/>
            <person name="Haas B."/>
            <person name="Borodovsky M."/>
            <person name="Guigo R."/>
            <person name="Alvarado L."/>
            <person name="Berlin A."/>
            <person name="Bochicchio J."/>
            <person name="Borenstein D."/>
            <person name="Chapman S."/>
            <person name="Chen Z."/>
            <person name="Freedman E."/>
            <person name="Gellesch M."/>
            <person name="Goldberg J."/>
            <person name="Griggs A."/>
            <person name="Gujja S."/>
            <person name="Heilman E."/>
            <person name="Heiman D."/>
            <person name="Hepburn T."/>
            <person name="Howarth C."/>
            <person name="Jen D."/>
            <person name="Larson L."/>
            <person name="Mehta T."/>
            <person name="Park D."/>
            <person name="Pearson M."/>
            <person name="Roberts A."/>
            <person name="Saif S."/>
            <person name="Shenoy N."/>
            <person name="Sisk P."/>
            <person name="Stolte C."/>
            <person name="Sykes S."/>
            <person name="Thomson T."/>
            <person name="Walk T."/>
            <person name="White J."/>
            <person name="Yandava C."/>
            <person name="Burger G."/>
            <person name="Gray M.W."/>
            <person name="Holland P.W.H."/>
            <person name="King N."/>
            <person name="Lang F.B.F."/>
            <person name="Roger A.J."/>
            <person name="Ruiz-Trillo I."/>
            <person name="Lander E."/>
            <person name="Nusbaum C."/>
        </authorList>
    </citation>
    <scope>NUCLEOTIDE SEQUENCE [LARGE SCALE GENOMIC DNA]</scope>
    <source>
        <strain evidence="3 4">ATCC 50062</strain>
    </source>
</reference>
<sequence length="923" mass="99877">MVAAELARFDVDVMCFDAAQSALASTCSRIRTTLEETVAYHLLTEDDIPRIMSHVHIAPDGASLASLANLLPQLQFVIEAVSEDAEIKTRVLGEADRVFDKSVIIASNTLSVNIDTVAASLTSAPERLLVCRFLAPVLFIPRAELAPSNLTSHKTYRTTQTWLEKMDKLPFLRRIGYRILSMDDVARYHTEHRENHGLIAPDTDPRLRLDSATSHPSDADADATATETAIAVNITPQAGPRNAWPYLGDFGPYSVRMSAFNSGELHPIPVATPSGAGGTLAFATHSTTVTIDSKLTVIEWPALHVCSNLASGSFATVYSAVYLGLPVALKLLEPQETDSIARVENYVEEADILSRLRHPNICLIIGVTASTSTTPRLGLVMELLAGGSLAHQLKLRQGPPPVLLDPVDVWLIIRDITRGLVYLHAREIAHRDLKPANILVDPRGMVKLTDFGVSGAGNSLQRGWTPRYAAPEVHIGAPADYSADIYSLGLIAAEVATLNKPPIRSDNAYCLPEPVGLTEDLNKLYNDCVPLATPLARVFIKPRTPAFDRIAARDAGHANDSPAWQGMAAEMATGLADDLVEELPSSGWAFDPDAACWTPAPPNAPPSAAEPDADPTTLRSLTLLTYNVLIQNYDDVVPGVTRADARWSAIVAYLAEVDADIVSLNEITPAFLDLLGADEFVRSKYVMSEVSASCVGEDCEAPIETTIEPHGVVVLVARRLALVSLHAVRSRLLTRKPSRVAESSSRASIVARIALASGKSVAVVGTHLQARAPNYVPRRQQLRDLYRFLDISGDAAPSSEAGRTLAVDQAVILGDFNLHQEAESAMIEAPYVDVWPLLRPDASPEDGYTWDGRTNTVIAAMWCKCDTRRMRLDRVIVSQGASDPLRPASIEVVAKSQLPSASYFDPGLHMSDHYGLAATFTLV</sequence>
<dbReference type="InterPro" id="IPR006176">
    <property type="entry name" value="3-OHacyl-CoA_DH_NAD-bd"/>
</dbReference>
<dbReference type="AlphaFoldDB" id="A0A0L0DS88"/>
<feature type="region of interest" description="Disordered" evidence="1">
    <location>
        <begin position="196"/>
        <end position="222"/>
    </location>
</feature>
<dbReference type="Gene3D" id="3.60.10.10">
    <property type="entry name" value="Endonuclease/exonuclease/phosphatase"/>
    <property type="match status" value="1"/>
</dbReference>
<accession>A0A0L0DS88</accession>
<dbReference type="InterPro" id="IPR036691">
    <property type="entry name" value="Endo/exonu/phosph_ase_sf"/>
</dbReference>
<feature type="compositionally biased region" description="Low complexity" evidence="1">
    <location>
        <begin position="210"/>
        <end position="222"/>
    </location>
</feature>
<dbReference type="GO" id="GO:0005524">
    <property type="term" value="F:ATP binding"/>
    <property type="evidence" value="ECO:0007669"/>
    <property type="project" value="InterPro"/>
</dbReference>
<dbReference type="GO" id="GO:0006631">
    <property type="term" value="P:fatty acid metabolic process"/>
    <property type="evidence" value="ECO:0007669"/>
    <property type="project" value="InterPro"/>
</dbReference>
<dbReference type="Gene3D" id="3.30.200.20">
    <property type="entry name" value="Phosphorylase Kinase, domain 1"/>
    <property type="match status" value="1"/>
</dbReference>
<evidence type="ECO:0000313" key="3">
    <source>
        <dbReference type="EMBL" id="KNC55135.1"/>
    </source>
</evidence>
<evidence type="ECO:0000259" key="2">
    <source>
        <dbReference type="PROSITE" id="PS50011"/>
    </source>
</evidence>
<dbReference type="Pfam" id="PF02737">
    <property type="entry name" value="3HCDH_N"/>
    <property type="match status" value="1"/>
</dbReference>
<dbReference type="SMART" id="SM00220">
    <property type="entry name" value="S_TKc"/>
    <property type="match status" value="1"/>
</dbReference>
<dbReference type="InterPro" id="IPR000719">
    <property type="entry name" value="Prot_kinase_dom"/>
</dbReference>
<dbReference type="STRING" id="461836.A0A0L0DS88"/>
<gene>
    <name evidence="3" type="ORF">AMSG_12383</name>
</gene>
<dbReference type="OrthoDB" id="2791079at2759"/>
<dbReference type="SUPFAM" id="SSF56219">
    <property type="entry name" value="DNase I-like"/>
    <property type="match status" value="1"/>
</dbReference>
<proteinExistence type="predicted"/>
<protein>
    <recommendedName>
        <fullName evidence="2">Protein kinase domain-containing protein</fullName>
    </recommendedName>
</protein>